<organism evidence="1 2">
    <name type="scientific">Candidatus Litorirhabdus singularis</name>
    <dbReference type="NCBI Taxonomy" id="2518993"/>
    <lineage>
        <taxon>Bacteria</taxon>
        <taxon>Pseudomonadati</taxon>
        <taxon>Pseudomonadota</taxon>
        <taxon>Gammaproteobacteria</taxon>
        <taxon>Cellvibrionales</taxon>
        <taxon>Halieaceae</taxon>
        <taxon>Candidatus Litorirhabdus</taxon>
    </lineage>
</organism>
<evidence type="ECO:0000313" key="2">
    <source>
        <dbReference type="Proteomes" id="UP001143362"/>
    </source>
</evidence>
<dbReference type="EMBL" id="SHNN01000001">
    <property type="protein sequence ID" value="MCX2979604.1"/>
    <property type="molecule type" value="Genomic_DNA"/>
</dbReference>
<name>A0ABT3TDT9_9GAMM</name>
<sequence length="78" mass="9038">MLEYSALFVEEDDPYQHVLKYFSDLLSSDGCVVIAIENQFGLKYFSSSHEDHLKVRLEGIEGYPVYADRVRTFGRTEL</sequence>
<proteinExistence type="predicted"/>
<reference evidence="1" key="1">
    <citation type="submission" date="2019-02" db="EMBL/GenBank/DDBJ databases">
        <authorList>
            <person name="Li S.-H."/>
        </authorList>
    </citation>
    <scope>NUCLEOTIDE SEQUENCE</scope>
    <source>
        <strain evidence="1">IMCC14734</strain>
    </source>
</reference>
<evidence type="ECO:0008006" key="3">
    <source>
        <dbReference type="Google" id="ProtNLM"/>
    </source>
</evidence>
<protein>
    <recommendedName>
        <fullName evidence="3">Class I SAM-dependent methyltransferase</fullName>
    </recommendedName>
</protein>
<dbReference type="Proteomes" id="UP001143362">
    <property type="component" value="Unassembled WGS sequence"/>
</dbReference>
<keyword evidence="2" id="KW-1185">Reference proteome</keyword>
<comment type="caution">
    <text evidence="1">The sequence shown here is derived from an EMBL/GenBank/DDBJ whole genome shotgun (WGS) entry which is preliminary data.</text>
</comment>
<accession>A0ABT3TDT9</accession>
<gene>
    <name evidence="1" type="ORF">EYC98_01870</name>
</gene>
<dbReference type="RefSeq" id="WP_279243602.1">
    <property type="nucleotide sequence ID" value="NZ_SHNN01000001.1"/>
</dbReference>
<evidence type="ECO:0000313" key="1">
    <source>
        <dbReference type="EMBL" id="MCX2979604.1"/>
    </source>
</evidence>